<feature type="transmembrane region" description="Helical" evidence="5">
    <location>
        <begin position="330"/>
        <end position="350"/>
    </location>
</feature>
<dbReference type="CDD" id="cd15039">
    <property type="entry name" value="7tmB3_Methuselah-like"/>
    <property type="match status" value="1"/>
</dbReference>
<reference evidence="7" key="1">
    <citation type="submission" date="2025-08" db="UniProtKB">
        <authorList>
            <consortium name="RefSeq"/>
        </authorList>
    </citation>
    <scope>IDENTIFICATION</scope>
</reference>
<keyword evidence="3 5" id="KW-1133">Transmembrane helix</keyword>
<dbReference type="AlphaFoldDB" id="A0AAJ6ZE67"/>
<evidence type="ECO:0000259" key="6">
    <source>
        <dbReference type="PROSITE" id="PS50261"/>
    </source>
</evidence>
<dbReference type="PROSITE" id="PS50261">
    <property type="entry name" value="G_PROTEIN_RECEP_F2_4"/>
    <property type="match status" value="1"/>
</dbReference>
<feature type="domain" description="G-protein coupled receptors family 2 profile 2" evidence="6">
    <location>
        <begin position="138"/>
        <end position="385"/>
    </location>
</feature>
<dbReference type="PRINTS" id="PR02001">
    <property type="entry name" value="GCR1CAMPR"/>
</dbReference>
<evidence type="ECO:0000313" key="7">
    <source>
        <dbReference type="RefSeq" id="XP_013170685.1"/>
    </source>
</evidence>
<dbReference type="GO" id="GO:0016020">
    <property type="term" value="C:membrane"/>
    <property type="evidence" value="ECO:0007669"/>
    <property type="project" value="UniProtKB-SubCell"/>
</dbReference>
<sequence>MLYKEQVKMNKMSGFVIMLVIILSAIYVDSSEFCCKPGQFIYKGVNRTRTCYDPVSGTNSEVLITCEINVLLVEDDTYTFSVNDEKYLVISMPNFQSELEPETFCIGNYSISTNTSSLLNARKAAIICEVDEENAIVDQSVLAYCMLVSVIFLTLTAIVYIALPEVRDLNGKSIICFCISLALGLLCLAIMNLISSYSDMNLCATRGFLTYYFFIASFFWTNAISIQILRNMRRPLTVDYGWKEFAWYALYAWGASAAITIAMAIVNFLPGNHQKPGIGLNHCWFFDKKQQWYYMYSVMSILISANICIFVYTSVLLWRQSFASTHLKALKYKFMMTVRLFIIMGVPWVFEMISSVSNKSIIWVILDFVNVLQGPLIFLVLVVLRRRVVKALLRRGVLDCLAPHVERHLALADDDEDVIQHTMDVPMDEKVTIN</sequence>
<gene>
    <name evidence="7" type="primary">LOC106120054</name>
</gene>
<evidence type="ECO:0000256" key="2">
    <source>
        <dbReference type="ARBA" id="ARBA00022692"/>
    </source>
</evidence>
<evidence type="ECO:0000256" key="5">
    <source>
        <dbReference type="SAM" id="Phobius"/>
    </source>
</evidence>
<keyword evidence="4 5" id="KW-0472">Membrane</keyword>
<feature type="transmembrane region" description="Helical" evidence="5">
    <location>
        <begin position="362"/>
        <end position="384"/>
    </location>
</feature>
<feature type="transmembrane region" description="Helical" evidence="5">
    <location>
        <begin position="174"/>
        <end position="197"/>
    </location>
</feature>
<dbReference type="GO" id="GO:0004888">
    <property type="term" value="F:transmembrane signaling receptor activity"/>
    <property type="evidence" value="ECO:0007669"/>
    <property type="project" value="InterPro"/>
</dbReference>
<feature type="transmembrane region" description="Helical" evidence="5">
    <location>
        <begin position="141"/>
        <end position="162"/>
    </location>
</feature>
<dbReference type="InterPro" id="IPR052808">
    <property type="entry name" value="GPCR_Mth-like"/>
</dbReference>
<dbReference type="Gene3D" id="1.20.1070.10">
    <property type="entry name" value="Rhodopsin 7-helix transmembrane proteins"/>
    <property type="match status" value="1"/>
</dbReference>
<protein>
    <submittedName>
        <fullName evidence="7">G-protein coupled receptor Mth2-like</fullName>
    </submittedName>
</protein>
<dbReference type="InterPro" id="IPR017981">
    <property type="entry name" value="GPCR_2-like_7TM"/>
</dbReference>
<feature type="transmembrane region" description="Helical" evidence="5">
    <location>
        <begin position="250"/>
        <end position="269"/>
    </location>
</feature>
<proteinExistence type="predicted"/>
<evidence type="ECO:0000256" key="4">
    <source>
        <dbReference type="ARBA" id="ARBA00023136"/>
    </source>
</evidence>
<feature type="transmembrane region" description="Helical" evidence="5">
    <location>
        <begin position="294"/>
        <end position="318"/>
    </location>
</feature>
<comment type="subcellular location">
    <subcellularLocation>
        <location evidence="1">Membrane</location>
        <topology evidence="1">Multi-pass membrane protein</topology>
    </subcellularLocation>
</comment>
<dbReference type="InterPro" id="IPR022343">
    <property type="entry name" value="GCR1-cAMP_receptor"/>
</dbReference>
<dbReference type="PANTHER" id="PTHR46953:SF1">
    <property type="entry name" value="G-PROTEIN COUPLED RECEPTOR MTH-LIKE 1-RELATED"/>
    <property type="match status" value="1"/>
</dbReference>
<feature type="transmembrane region" description="Helical" evidence="5">
    <location>
        <begin position="209"/>
        <end position="229"/>
    </location>
</feature>
<accession>A0AAJ6ZE67</accession>
<organism evidence="7">
    <name type="scientific">Papilio xuthus</name>
    <name type="common">Asian swallowtail butterfly</name>
    <dbReference type="NCBI Taxonomy" id="66420"/>
    <lineage>
        <taxon>Eukaryota</taxon>
        <taxon>Metazoa</taxon>
        <taxon>Ecdysozoa</taxon>
        <taxon>Arthropoda</taxon>
        <taxon>Hexapoda</taxon>
        <taxon>Insecta</taxon>
        <taxon>Pterygota</taxon>
        <taxon>Neoptera</taxon>
        <taxon>Endopterygota</taxon>
        <taxon>Lepidoptera</taxon>
        <taxon>Glossata</taxon>
        <taxon>Ditrysia</taxon>
        <taxon>Papilionoidea</taxon>
        <taxon>Papilionidae</taxon>
        <taxon>Papilioninae</taxon>
        <taxon>Papilio</taxon>
    </lineage>
</organism>
<dbReference type="GeneID" id="106120054"/>
<dbReference type="KEGG" id="pxu:106120054"/>
<keyword evidence="2 5" id="KW-0812">Transmembrane</keyword>
<dbReference type="PANTHER" id="PTHR46953">
    <property type="entry name" value="G-PROTEIN COUPLED RECEPTOR MTH-LIKE 1-RELATED"/>
    <property type="match status" value="1"/>
</dbReference>
<evidence type="ECO:0000256" key="1">
    <source>
        <dbReference type="ARBA" id="ARBA00004141"/>
    </source>
</evidence>
<name>A0AAJ6ZE67_PAPXU</name>
<dbReference type="GO" id="GO:0007166">
    <property type="term" value="P:cell surface receptor signaling pathway"/>
    <property type="evidence" value="ECO:0007669"/>
    <property type="project" value="InterPro"/>
</dbReference>
<dbReference type="RefSeq" id="XP_013170685.1">
    <property type="nucleotide sequence ID" value="XM_013315231.1"/>
</dbReference>
<dbReference type="Proteomes" id="UP000694872">
    <property type="component" value="Unplaced"/>
</dbReference>
<evidence type="ECO:0000256" key="3">
    <source>
        <dbReference type="ARBA" id="ARBA00022989"/>
    </source>
</evidence>